<comment type="caution">
    <text evidence="1">The sequence shown here is derived from an EMBL/GenBank/DDBJ whole genome shotgun (WGS) entry which is preliminary data.</text>
</comment>
<dbReference type="EMBL" id="JAVDUM010000014">
    <property type="protein sequence ID" value="MDR6868380.1"/>
    <property type="molecule type" value="Genomic_DNA"/>
</dbReference>
<organism evidence="1 2">
    <name type="scientific">Microbacterium resistens</name>
    <dbReference type="NCBI Taxonomy" id="156977"/>
    <lineage>
        <taxon>Bacteria</taxon>
        <taxon>Bacillati</taxon>
        <taxon>Actinomycetota</taxon>
        <taxon>Actinomycetes</taxon>
        <taxon>Micrococcales</taxon>
        <taxon>Microbacteriaceae</taxon>
        <taxon>Microbacterium</taxon>
    </lineage>
</organism>
<dbReference type="Proteomes" id="UP001259347">
    <property type="component" value="Unassembled WGS sequence"/>
</dbReference>
<evidence type="ECO:0008006" key="3">
    <source>
        <dbReference type="Google" id="ProtNLM"/>
    </source>
</evidence>
<accession>A0ABU1SFL0</accession>
<reference evidence="1 2" key="1">
    <citation type="submission" date="2023-07" db="EMBL/GenBank/DDBJ databases">
        <title>Sorghum-associated microbial communities from plants grown in Nebraska, USA.</title>
        <authorList>
            <person name="Schachtman D."/>
        </authorList>
    </citation>
    <scope>NUCLEOTIDE SEQUENCE [LARGE SCALE GENOMIC DNA]</scope>
    <source>
        <strain evidence="1 2">2980</strain>
    </source>
</reference>
<protein>
    <recommendedName>
        <fullName evidence="3">Secreted protein</fullName>
    </recommendedName>
</protein>
<gene>
    <name evidence="1" type="ORF">J2Y69_002996</name>
</gene>
<dbReference type="InterPro" id="IPR006311">
    <property type="entry name" value="TAT_signal"/>
</dbReference>
<name>A0ABU1SFL0_9MICO</name>
<evidence type="ECO:0000313" key="2">
    <source>
        <dbReference type="Proteomes" id="UP001259347"/>
    </source>
</evidence>
<evidence type="ECO:0000313" key="1">
    <source>
        <dbReference type="EMBL" id="MDR6868380.1"/>
    </source>
</evidence>
<sequence>MNENVTPTDAQPTGVSRRSIMKTAAWAVPVVAAATAAPMASASTPLCPTCIKAGLPIIGGAIAGAWTSQAIVAGNRGAIAMPNVFGLDGTSCGIDFQNIFQPAFTFVVTQATLTMSDGNSYNSSVGLGVGAGNISTVGAFPAAFLFTNVLLPNGGSIGGIPPYPVVPQTLTVTVTTTLQYGVGLSLECPMTLSWNLHALATGAVVFGAGTVNFSGTATV</sequence>
<keyword evidence="2" id="KW-1185">Reference proteome</keyword>
<dbReference type="RefSeq" id="WP_310022137.1">
    <property type="nucleotide sequence ID" value="NZ_JAVDUM010000014.1"/>
</dbReference>
<dbReference type="PROSITE" id="PS51318">
    <property type="entry name" value="TAT"/>
    <property type="match status" value="1"/>
</dbReference>
<proteinExistence type="predicted"/>